<evidence type="ECO:0000256" key="9">
    <source>
        <dbReference type="ARBA" id="ARBA00023293"/>
    </source>
</evidence>
<evidence type="ECO:0000256" key="1">
    <source>
        <dbReference type="ARBA" id="ARBA00001436"/>
    </source>
</evidence>
<comment type="catalytic activity">
    <reaction evidence="1">
        <text>GTP = 3',5'-cyclic GMP + diphosphate</text>
        <dbReference type="Rhea" id="RHEA:13665"/>
        <dbReference type="ChEBI" id="CHEBI:33019"/>
        <dbReference type="ChEBI" id="CHEBI:37565"/>
        <dbReference type="ChEBI" id="CHEBI:57746"/>
        <dbReference type="EC" id="4.6.1.2"/>
    </reaction>
</comment>
<dbReference type="InterPro" id="IPR001828">
    <property type="entry name" value="ANF_lig-bd_rcpt"/>
</dbReference>
<dbReference type="InterPro" id="IPR011009">
    <property type="entry name" value="Kinase-like_dom_sf"/>
</dbReference>
<dbReference type="Gene3D" id="1.10.510.10">
    <property type="entry name" value="Transferase(Phosphotransferase) domain 1"/>
    <property type="match status" value="1"/>
</dbReference>
<evidence type="ECO:0000256" key="7">
    <source>
        <dbReference type="ARBA" id="ARBA00023136"/>
    </source>
</evidence>
<dbReference type="InterPro" id="IPR000719">
    <property type="entry name" value="Prot_kinase_dom"/>
</dbReference>
<accession>A0A1I7XIH6</accession>
<dbReference type="AlphaFoldDB" id="A0A1I7XIH6"/>
<dbReference type="EC" id="4.6.1.2" evidence="3"/>
<dbReference type="Pfam" id="PF01094">
    <property type="entry name" value="ANF_receptor"/>
    <property type="match status" value="1"/>
</dbReference>
<comment type="subcellular location">
    <subcellularLocation>
        <location evidence="2">Membrane</location>
    </subcellularLocation>
</comment>
<dbReference type="GO" id="GO:0007168">
    <property type="term" value="P:receptor guanylyl cyclase signaling pathway"/>
    <property type="evidence" value="ECO:0007669"/>
    <property type="project" value="TreeGrafter"/>
</dbReference>
<dbReference type="SUPFAM" id="SSF56112">
    <property type="entry name" value="Protein kinase-like (PK-like)"/>
    <property type="match status" value="1"/>
</dbReference>
<dbReference type="SUPFAM" id="SSF53822">
    <property type="entry name" value="Periplasmic binding protein-like I"/>
    <property type="match status" value="1"/>
</dbReference>
<sequence length="724" mass="82403">MTVLAILLVIAMKVLQTSLQLPTRIPPLILPPTKKIIHIGALFVSNDTRYTPWVGYEGSAGALLVAIDRVREMHLLDDFEFNITVKFDNCIEKDAVGLAFELISQYNVDIIFGPTCNVPAIAVGVMASYYNLPHYIWGFTTANELALSLAILSVMRHFNWNEFAFIHTPSEDPQKCPIFLTDIQKAVYANPDFTISYQGQFRNPTIDEITQTLLEVKSKARIIVLCLSLPQNKRSFMLRASEQNMLGDDYVYIFADLGTRGYSKLLKYKIKFVLLYSGCFLGIGSQNNRTTYVWEDQSNIPDGLDTKAFNAFDKAFILSDIAEDKDTSRAYEEFALKVNSKIMESPFFCGDACNKSSGWKLAESASQLYDAFLIWANMANKSLTENVSYRDGAWMFNRTAGTYEGLLNNVTIAWDGARIPNFSFSGLDSNMESQILGLILMDNRGENATFIPQYNVQNEDSIVWNGRKRPMAVPITSQSFVSHASDLKVIEGKSETANMCYFYYAKDALMGLKHKVALKYEQHVNEEFRRMRQIEHDNLNRFFGITVDADFTYSLWRFCSRGTLQDVITKGSLPMDSVFIHSMMMDIASGLIYIHDSFLGFHGRLTSQVCMVDDRWQVKISYYGLTYIKDFEHRSNEELLWTAPEILRGEADIKGTPEGDVYSFAIIASELVTKRTAWDLDNRKENIEDIIRIVKKTTMDPFRPDIETTDNMDIVPSLVRFCYS</sequence>
<protein>
    <recommendedName>
        <fullName evidence="3">guanylate cyclase</fullName>
        <ecNumber evidence="3">4.6.1.2</ecNumber>
    </recommendedName>
</protein>
<dbReference type="GO" id="GO:0001653">
    <property type="term" value="F:peptide receptor activity"/>
    <property type="evidence" value="ECO:0007669"/>
    <property type="project" value="TreeGrafter"/>
</dbReference>
<dbReference type="InterPro" id="IPR028082">
    <property type="entry name" value="Peripla_BP_I"/>
</dbReference>
<dbReference type="Proteomes" id="UP000095283">
    <property type="component" value="Unplaced"/>
</dbReference>
<dbReference type="GO" id="GO:0004016">
    <property type="term" value="F:adenylate cyclase activity"/>
    <property type="evidence" value="ECO:0007669"/>
    <property type="project" value="TreeGrafter"/>
</dbReference>
<keyword evidence="12" id="KW-1185">Reference proteome</keyword>
<dbReference type="GO" id="GO:0004672">
    <property type="term" value="F:protein kinase activity"/>
    <property type="evidence" value="ECO:0007669"/>
    <property type="project" value="InterPro"/>
</dbReference>
<keyword evidence="6" id="KW-1133">Transmembrane helix</keyword>
<evidence type="ECO:0000256" key="6">
    <source>
        <dbReference type="ARBA" id="ARBA00022989"/>
    </source>
</evidence>
<feature type="signal peptide" evidence="10">
    <location>
        <begin position="1"/>
        <end position="16"/>
    </location>
</feature>
<dbReference type="Pfam" id="PF07714">
    <property type="entry name" value="PK_Tyr_Ser-Thr"/>
    <property type="match status" value="1"/>
</dbReference>
<dbReference type="PROSITE" id="PS50011">
    <property type="entry name" value="PROTEIN_KINASE_DOM"/>
    <property type="match status" value="1"/>
</dbReference>
<proteinExistence type="predicted"/>
<dbReference type="GO" id="GO:0005886">
    <property type="term" value="C:plasma membrane"/>
    <property type="evidence" value="ECO:0007669"/>
    <property type="project" value="TreeGrafter"/>
</dbReference>
<evidence type="ECO:0000256" key="4">
    <source>
        <dbReference type="ARBA" id="ARBA00022692"/>
    </source>
</evidence>
<reference evidence="13" key="1">
    <citation type="submission" date="2016-11" db="UniProtKB">
        <authorList>
            <consortium name="WormBaseParasite"/>
        </authorList>
    </citation>
    <scope>IDENTIFICATION</scope>
</reference>
<keyword evidence="7" id="KW-0472">Membrane</keyword>
<dbReference type="WBParaSite" id="Hba_17297">
    <property type="protein sequence ID" value="Hba_17297"/>
    <property type="gene ID" value="Hba_17297"/>
</dbReference>
<name>A0A1I7XIH6_HETBA</name>
<feature type="domain" description="Protein kinase" evidence="11">
    <location>
        <begin position="436"/>
        <end position="724"/>
    </location>
</feature>
<keyword evidence="9" id="KW-0141">cGMP biosynthesis</keyword>
<organism evidence="12 13">
    <name type="scientific">Heterorhabditis bacteriophora</name>
    <name type="common">Entomopathogenic nematode worm</name>
    <dbReference type="NCBI Taxonomy" id="37862"/>
    <lineage>
        <taxon>Eukaryota</taxon>
        <taxon>Metazoa</taxon>
        <taxon>Ecdysozoa</taxon>
        <taxon>Nematoda</taxon>
        <taxon>Chromadorea</taxon>
        <taxon>Rhabditida</taxon>
        <taxon>Rhabditina</taxon>
        <taxon>Rhabditomorpha</taxon>
        <taxon>Strongyloidea</taxon>
        <taxon>Heterorhabditidae</taxon>
        <taxon>Heterorhabditis</taxon>
    </lineage>
</organism>
<dbReference type="SMART" id="SM00220">
    <property type="entry name" value="S_TKc"/>
    <property type="match status" value="1"/>
</dbReference>
<keyword evidence="8" id="KW-0456">Lyase</keyword>
<dbReference type="PANTHER" id="PTHR11920">
    <property type="entry name" value="GUANYLYL CYCLASE"/>
    <property type="match status" value="1"/>
</dbReference>
<dbReference type="InterPro" id="IPR050401">
    <property type="entry name" value="Cyclic_nucleotide_synthase"/>
</dbReference>
<dbReference type="GO" id="GO:0004383">
    <property type="term" value="F:guanylate cyclase activity"/>
    <property type="evidence" value="ECO:0007669"/>
    <property type="project" value="UniProtKB-EC"/>
</dbReference>
<dbReference type="PANTHER" id="PTHR11920:SF495">
    <property type="entry name" value="RECEPTOR-TYPE GUANYLATE CYCLASE GCY-7"/>
    <property type="match status" value="1"/>
</dbReference>
<evidence type="ECO:0000256" key="10">
    <source>
        <dbReference type="SAM" id="SignalP"/>
    </source>
</evidence>
<dbReference type="Gene3D" id="3.40.50.2300">
    <property type="match status" value="2"/>
</dbReference>
<evidence type="ECO:0000256" key="2">
    <source>
        <dbReference type="ARBA" id="ARBA00004370"/>
    </source>
</evidence>
<evidence type="ECO:0000256" key="8">
    <source>
        <dbReference type="ARBA" id="ARBA00023239"/>
    </source>
</evidence>
<dbReference type="GO" id="GO:0005524">
    <property type="term" value="F:ATP binding"/>
    <property type="evidence" value="ECO:0007669"/>
    <property type="project" value="InterPro"/>
</dbReference>
<dbReference type="CDD" id="cd06352">
    <property type="entry name" value="PBP1_NPR_GC-like"/>
    <property type="match status" value="1"/>
</dbReference>
<evidence type="ECO:0000313" key="12">
    <source>
        <dbReference type="Proteomes" id="UP000095283"/>
    </source>
</evidence>
<evidence type="ECO:0000259" key="11">
    <source>
        <dbReference type="PROSITE" id="PS50011"/>
    </source>
</evidence>
<evidence type="ECO:0000313" key="13">
    <source>
        <dbReference type="WBParaSite" id="Hba_17297"/>
    </source>
</evidence>
<keyword evidence="10" id="KW-0732">Signal</keyword>
<evidence type="ECO:0000256" key="3">
    <source>
        <dbReference type="ARBA" id="ARBA00012202"/>
    </source>
</evidence>
<evidence type="ECO:0000256" key="5">
    <source>
        <dbReference type="ARBA" id="ARBA00022741"/>
    </source>
</evidence>
<dbReference type="InterPro" id="IPR001245">
    <property type="entry name" value="Ser-Thr/Tyr_kinase_cat_dom"/>
</dbReference>
<keyword evidence="4" id="KW-0812">Transmembrane</keyword>
<feature type="chain" id="PRO_5009311247" description="guanylate cyclase" evidence="10">
    <location>
        <begin position="17"/>
        <end position="724"/>
    </location>
</feature>
<keyword evidence="5" id="KW-0547">Nucleotide-binding</keyword>